<protein>
    <submittedName>
        <fullName evidence="2">Uncharacterized protein</fullName>
    </submittedName>
</protein>
<dbReference type="InterPro" id="IPR011050">
    <property type="entry name" value="Pectin_lyase_fold/virulence"/>
</dbReference>
<dbReference type="EMBL" id="CABVLI010000033">
    <property type="protein sequence ID" value="VVT08878.1"/>
    <property type="molecule type" value="Genomic_DNA"/>
</dbReference>
<evidence type="ECO:0000313" key="3">
    <source>
        <dbReference type="Proteomes" id="UP000326857"/>
    </source>
</evidence>
<name>A0A5E7YUL4_9SPHN</name>
<organism evidence="2 3">
    <name type="scientific">Sphingomonas aurantiaca</name>
    <dbReference type="NCBI Taxonomy" id="185949"/>
    <lineage>
        <taxon>Bacteria</taxon>
        <taxon>Pseudomonadati</taxon>
        <taxon>Pseudomonadota</taxon>
        <taxon>Alphaproteobacteria</taxon>
        <taxon>Sphingomonadales</taxon>
        <taxon>Sphingomonadaceae</taxon>
        <taxon>Sphingomonas</taxon>
    </lineage>
</organism>
<feature type="chain" id="PRO_5023113629" evidence="1">
    <location>
        <begin position="28"/>
        <end position="468"/>
    </location>
</feature>
<feature type="signal peptide" evidence="1">
    <location>
        <begin position="1"/>
        <end position="27"/>
    </location>
</feature>
<dbReference type="SUPFAM" id="SSF51126">
    <property type="entry name" value="Pectin lyase-like"/>
    <property type="match status" value="1"/>
</dbReference>
<dbReference type="InterPro" id="IPR012334">
    <property type="entry name" value="Pectin_lyas_fold"/>
</dbReference>
<dbReference type="Gene3D" id="2.160.20.10">
    <property type="entry name" value="Single-stranded right-handed beta-helix, Pectin lyase-like"/>
    <property type="match status" value="1"/>
</dbReference>
<reference evidence="2 3" key="1">
    <citation type="submission" date="2019-09" db="EMBL/GenBank/DDBJ databases">
        <authorList>
            <person name="Dittami M. S."/>
        </authorList>
    </citation>
    <scope>NUCLEOTIDE SEQUENCE [LARGE SCALE GENOMIC DNA]</scope>
    <source>
        <strain evidence="2">SPHINGO391</strain>
    </source>
</reference>
<keyword evidence="1" id="KW-0732">Signal</keyword>
<evidence type="ECO:0000313" key="2">
    <source>
        <dbReference type="EMBL" id="VVT08878.1"/>
    </source>
</evidence>
<dbReference type="AlphaFoldDB" id="A0A5E7YUL4"/>
<proteinExistence type="predicted"/>
<dbReference type="Proteomes" id="UP000326857">
    <property type="component" value="Unassembled WGS sequence"/>
</dbReference>
<accession>A0A5E7YUL4</accession>
<sequence length="468" mass="50110">MIRTMTIVRRSFLAAALATTLGSAVRAANQREFTPEEYGAKGDGVTNDSLAMLRLSTAVTARGGGTVVFRKTTYLVGGQGLSLSRGYMFPPRDLLKFHSCSQPLIIRGNGAQLKCEVGLRYGVFDQSGERIDYPMPYLGPGLATPYTAMIEIEGCTGPVTVTDFDLMGPGDSILLGGQYGDTGWQIRSAGLVLTNNRGSEMIARIRTHGHPLDGIMIDGVNGTGTSTVRTITDVVADGNGRQGCSIVGGEGYTFLRCHFNRTGRGKVRSAPGAGLDIEAEGDKRIRDLAFVDCRFTDNLGCGMVADSGDTARVRFTGCIFVGTTSWSAWPSMPHFQFDRCKFVGAVTRAFGHQDPTRATQFVGCVFTDDPAGSPTGKVYRGTNADRPIADLSTSRNVKFDRCRFQTAHGALPWSTGAIYKDCVMKQGFRTTGHPRGTFVGTNSITGKVDISGSAIIGILTVNGNRVRS</sequence>
<evidence type="ECO:0000256" key="1">
    <source>
        <dbReference type="SAM" id="SignalP"/>
    </source>
</evidence>
<gene>
    <name evidence="2" type="ORF">SPHINGO391_390240</name>
</gene>